<accession>A0A0A9BLV5</accession>
<reference evidence="1" key="1">
    <citation type="submission" date="2014-09" db="EMBL/GenBank/DDBJ databases">
        <authorList>
            <person name="Magalhaes I.L.F."/>
            <person name="Oliveira U."/>
            <person name="Santos F.R."/>
            <person name="Vidigal T.H.D.A."/>
            <person name="Brescovit A.D."/>
            <person name="Santos A.J."/>
        </authorList>
    </citation>
    <scope>NUCLEOTIDE SEQUENCE</scope>
    <source>
        <tissue evidence="1">Shoot tissue taken approximately 20 cm above the soil surface</tissue>
    </source>
</reference>
<reference evidence="1" key="2">
    <citation type="journal article" date="2015" name="Data Brief">
        <title>Shoot transcriptome of the giant reed, Arundo donax.</title>
        <authorList>
            <person name="Barrero R.A."/>
            <person name="Guerrero F.D."/>
            <person name="Moolhuijzen P."/>
            <person name="Goolsby J.A."/>
            <person name="Tidwell J."/>
            <person name="Bellgard S.E."/>
            <person name="Bellgard M.I."/>
        </authorList>
    </citation>
    <scope>NUCLEOTIDE SEQUENCE</scope>
    <source>
        <tissue evidence="1">Shoot tissue taken approximately 20 cm above the soil surface</tissue>
    </source>
</reference>
<name>A0A0A9BLV5_ARUDO</name>
<dbReference type="EMBL" id="GBRH01233524">
    <property type="protein sequence ID" value="JAD64371.1"/>
    <property type="molecule type" value="Transcribed_RNA"/>
</dbReference>
<protein>
    <submittedName>
        <fullName evidence="1">Uncharacterized protein</fullName>
    </submittedName>
</protein>
<sequence length="59" mass="6864">MIAPRIFAVKTDKLLLHGLNWTFKRFMTATISSTEVEDLTRDFPLCYYLLTANSYEGLF</sequence>
<evidence type="ECO:0000313" key="1">
    <source>
        <dbReference type="EMBL" id="JAD64371.1"/>
    </source>
</evidence>
<organism evidence="1">
    <name type="scientific">Arundo donax</name>
    <name type="common">Giant reed</name>
    <name type="synonym">Donax arundinaceus</name>
    <dbReference type="NCBI Taxonomy" id="35708"/>
    <lineage>
        <taxon>Eukaryota</taxon>
        <taxon>Viridiplantae</taxon>
        <taxon>Streptophyta</taxon>
        <taxon>Embryophyta</taxon>
        <taxon>Tracheophyta</taxon>
        <taxon>Spermatophyta</taxon>
        <taxon>Magnoliopsida</taxon>
        <taxon>Liliopsida</taxon>
        <taxon>Poales</taxon>
        <taxon>Poaceae</taxon>
        <taxon>PACMAD clade</taxon>
        <taxon>Arundinoideae</taxon>
        <taxon>Arundineae</taxon>
        <taxon>Arundo</taxon>
    </lineage>
</organism>
<dbReference type="AlphaFoldDB" id="A0A0A9BLV5"/>
<proteinExistence type="predicted"/>